<proteinExistence type="predicted"/>
<dbReference type="PANTHER" id="PTHR31490:SF1">
    <property type="entry name" value="ENDO-1,4-BETA-XYLANASE 1"/>
    <property type="match status" value="1"/>
</dbReference>
<dbReference type="Proteomes" id="UP001187192">
    <property type="component" value="Unassembled WGS sequence"/>
</dbReference>
<dbReference type="Pfam" id="PF02018">
    <property type="entry name" value="CBM_4_9"/>
    <property type="match status" value="1"/>
</dbReference>
<evidence type="ECO:0000313" key="4">
    <source>
        <dbReference type="Proteomes" id="UP001187192"/>
    </source>
</evidence>
<feature type="domain" description="CBM-cenC" evidence="2">
    <location>
        <begin position="91"/>
        <end position="159"/>
    </location>
</feature>
<reference evidence="3" key="1">
    <citation type="submission" date="2023-07" db="EMBL/GenBank/DDBJ databases">
        <title>draft genome sequence of fig (Ficus carica).</title>
        <authorList>
            <person name="Takahashi T."/>
            <person name="Nishimura K."/>
        </authorList>
    </citation>
    <scope>NUCLEOTIDE SEQUENCE</scope>
</reference>
<keyword evidence="1" id="KW-0378">Hydrolase</keyword>
<dbReference type="SUPFAM" id="SSF49785">
    <property type="entry name" value="Galactose-binding domain-like"/>
    <property type="match status" value="1"/>
</dbReference>
<comment type="caution">
    <text evidence="3">The sequence shown here is derived from an EMBL/GenBank/DDBJ whole genome shotgun (WGS) entry which is preliminary data.</text>
</comment>
<dbReference type="InterPro" id="IPR003305">
    <property type="entry name" value="CenC_carb-bd"/>
</dbReference>
<evidence type="ECO:0000256" key="1">
    <source>
        <dbReference type="ARBA" id="ARBA00022801"/>
    </source>
</evidence>
<dbReference type="AlphaFoldDB" id="A0AA88AIA9"/>
<keyword evidence="4" id="KW-1185">Reference proteome</keyword>
<dbReference type="PANTHER" id="PTHR31490">
    <property type="entry name" value="GLYCOSYL HYDROLASE"/>
    <property type="match status" value="1"/>
</dbReference>
<dbReference type="Gene3D" id="2.60.120.260">
    <property type="entry name" value="Galactose-binding domain-like"/>
    <property type="match status" value="1"/>
</dbReference>
<evidence type="ECO:0000259" key="2">
    <source>
        <dbReference type="Pfam" id="PF02018"/>
    </source>
</evidence>
<gene>
    <name evidence="3" type="ORF">TIFTF001_010054</name>
</gene>
<name>A0AA88AIA9_FICCA</name>
<sequence length="198" mass="22166">MYLIAQAKESPPSGTDILLDSLDVDLAEISDRPALQPVLVEILESNVIKNSNLANGTNGWFDPGTACTLRVETCPPRTLPPSARSCFQPDHVSAWVRVGSNTRRGSQNVRVKLEVTHTDEKEWVNGVEVEATSEKWHKISGSYRFEKQSLKVMIYVFASDPGVDLMVAGLEIVPVDRKAKFAYLKKRFPHRKLIIKFC</sequence>
<organism evidence="3 4">
    <name type="scientific">Ficus carica</name>
    <name type="common">Common fig</name>
    <dbReference type="NCBI Taxonomy" id="3494"/>
    <lineage>
        <taxon>Eukaryota</taxon>
        <taxon>Viridiplantae</taxon>
        <taxon>Streptophyta</taxon>
        <taxon>Embryophyta</taxon>
        <taxon>Tracheophyta</taxon>
        <taxon>Spermatophyta</taxon>
        <taxon>Magnoliopsida</taxon>
        <taxon>eudicotyledons</taxon>
        <taxon>Gunneridae</taxon>
        <taxon>Pentapetalae</taxon>
        <taxon>rosids</taxon>
        <taxon>fabids</taxon>
        <taxon>Rosales</taxon>
        <taxon>Moraceae</taxon>
        <taxon>Ficeae</taxon>
        <taxon>Ficus</taxon>
    </lineage>
</organism>
<protein>
    <recommendedName>
        <fullName evidence="2">CBM-cenC domain-containing protein</fullName>
    </recommendedName>
</protein>
<dbReference type="InterPro" id="IPR044846">
    <property type="entry name" value="GH10"/>
</dbReference>
<dbReference type="GO" id="GO:0004553">
    <property type="term" value="F:hydrolase activity, hydrolyzing O-glycosyl compounds"/>
    <property type="evidence" value="ECO:0007669"/>
    <property type="project" value="InterPro"/>
</dbReference>
<dbReference type="InterPro" id="IPR008979">
    <property type="entry name" value="Galactose-bd-like_sf"/>
</dbReference>
<accession>A0AA88AIA9</accession>
<dbReference type="GO" id="GO:0005975">
    <property type="term" value="P:carbohydrate metabolic process"/>
    <property type="evidence" value="ECO:0007669"/>
    <property type="project" value="InterPro"/>
</dbReference>
<evidence type="ECO:0000313" key="3">
    <source>
        <dbReference type="EMBL" id="GMN40836.1"/>
    </source>
</evidence>
<dbReference type="EMBL" id="BTGU01000011">
    <property type="protein sequence ID" value="GMN40836.1"/>
    <property type="molecule type" value="Genomic_DNA"/>
</dbReference>